<dbReference type="InterPro" id="IPR050272">
    <property type="entry name" value="Isochorismatase-like_hydrls"/>
</dbReference>
<dbReference type="EMBL" id="JADEXS010000423">
    <property type="protein sequence ID" value="MBE9025478.1"/>
    <property type="molecule type" value="Genomic_DNA"/>
</dbReference>
<dbReference type="PANTHER" id="PTHR43540:SF6">
    <property type="entry name" value="ISOCHORISMATASE-LIKE DOMAIN-CONTAINING PROTEIN"/>
    <property type="match status" value="1"/>
</dbReference>
<sequence length="189" mass="21258">MKRALLVIDVQNEYFTGKLPITYPSGSLDNILQVMNIAKERDIPVIVVRHTQPLENSPIFQKGSPEWELHPEIAKYPYDLLIEKNLPGSFTATELETWLKEKNIDTVVISGYMTQMCCDTTARQAAHLGFSVEFLSDATGTLAFQNNAGTATDEELHRATLVAQDTFISKVINTSKWINNLEDTNKVQK</sequence>
<evidence type="ECO:0000259" key="2">
    <source>
        <dbReference type="Pfam" id="PF00857"/>
    </source>
</evidence>
<gene>
    <name evidence="3" type="ORF">IQ276_24560</name>
</gene>
<dbReference type="Gene3D" id="3.40.50.850">
    <property type="entry name" value="Isochorismatase-like"/>
    <property type="match status" value="1"/>
</dbReference>
<proteinExistence type="predicted"/>
<keyword evidence="4" id="KW-1185">Reference proteome</keyword>
<dbReference type="RefSeq" id="WP_190882595.1">
    <property type="nucleotide sequence ID" value="NZ_JADEXS020000001.1"/>
</dbReference>
<dbReference type="SUPFAM" id="SSF52499">
    <property type="entry name" value="Isochorismatase-like hydrolases"/>
    <property type="match status" value="1"/>
</dbReference>
<dbReference type="CDD" id="cd01014">
    <property type="entry name" value="nicotinamidase_related"/>
    <property type="match status" value="1"/>
</dbReference>
<dbReference type="AlphaFoldDB" id="A0A8J6ZYA1"/>
<evidence type="ECO:0000256" key="1">
    <source>
        <dbReference type="ARBA" id="ARBA00022801"/>
    </source>
</evidence>
<feature type="domain" description="Isochorismatase-like" evidence="2">
    <location>
        <begin position="4"/>
        <end position="145"/>
    </location>
</feature>
<dbReference type="GO" id="GO:0016787">
    <property type="term" value="F:hydrolase activity"/>
    <property type="evidence" value="ECO:0007669"/>
    <property type="project" value="UniProtKB-KW"/>
</dbReference>
<keyword evidence="1 3" id="KW-0378">Hydrolase</keyword>
<name>A0A8J6ZYA1_DESMC</name>
<evidence type="ECO:0000313" key="4">
    <source>
        <dbReference type="Proteomes" id="UP000622533"/>
    </source>
</evidence>
<reference evidence="3" key="1">
    <citation type="submission" date="2020-10" db="EMBL/GenBank/DDBJ databases">
        <authorList>
            <person name="Castelo-Branco R."/>
            <person name="Eusebio N."/>
            <person name="Adriana R."/>
            <person name="Vieira A."/>
            <person name="Brugerolle De Fraissinette N."/>
            <person name="Rezende De Castro R."/>
            <person name="Schneider M.P."/>
            <person name="Vasconcelos V."/>
            <person name="Leao P.N."/>
        </authorList>
    </citation>
    <scope>NUCLEOTIDE SEQUENCE</scope>
    <source>
        <strain evidence="3">LEGE 12446</strain>
    </source>
</reference>
<evidence type="ECO:0000313" key="3">
    <source>
        <dbReference type="EMBL" id="MBE9025478.1"/>
    </source>
</evidence>
<dbReference type="InterPro" id="IPR000868">
    <property type="entry name" value="Isochorismatase-like_dom"/>
</dbReference>
<comment type="caution">
    <text evidence="3">The sequence shown here is derived from an EMBL/GenBank/DDBJ whole genome shotgun (WGS) entry which is preliminary data.</text>
</comment>
<dbReference type="PANTHER" id="PTHR43540">
    <property type="entry name" value="PEROXYUREIDOACRYLATE/UREIDOACRYLATE AMIDOHYDROLASE-RELATED"/>
    <property type="match status" value="1"/>
</dbReference>
<dbReference type="InterPro" id="IPR036380">
    <property type="entry name" value="Isochorismatase-like_sf"/>
</dbReference>
<dbReference type="Proteomes" id="UP000622533">
    <property type="component" value="Unassembled WGS sequence"/>
</dbReference>
<organism evidence="3 4">
    <name type="scientific">Desmonostoc muscorum LEGE 12446</name>
    <dbReference type="NCBI Taxonomy" id="1828758"/>
    <lineage>
        <taxon>Bacteria</taxon>
        <taxon>Bacillati</taxon>
        <taxon>Cyanobacteriota</taxon>
        <taxon>Cyanophyceae</taxon>
        <taxon>Nostocales</taxon>
        <taxon>Nostocaceae</taxon>
        <taxon>Desmonostoc</taxon>
    </lineage>
</organism>
<accession>A0A8J6ZYA1</accession>
<dbReference type="Pfam" id="PF00857">
    <property type="entry name" value="Isochorismatase"/>
    <property type="match status" value="1"/>
</dbReference>
<protein>
    <submittedName>
        <fullName evidence="3">Cysteine hydrolase</fullName>
    </submittedName>
</protein>